<evidence type="ECO:0000313" key="2">
    <source>
        <dbReference type="EMBL" id="MFC5970565.1"/>
    </source>
</evidence>
<gene>
    <name evidence="2" type="ORF">ACFPYI_04400</name>
</gene>
<sequence>MELRRLSGITAIGGGLLWALVPLLDGIYPTYELLVGILPLLLAGGVYGIHRTYDTSRSDIVLMASGLGFLLVAALIFTWARLTAGSIAFVLLTGLPAGVGMVLVALGTGKLAHRLWKLDAMPSWLAVGFSAALPLDPLVNALVTPLFSFGVSVYGLSWILVGWWLFVRPPESKPVATSNRPTVK</sequence>
<accession>A0ABD5RJB3</accession>
<keyword evidence="1" id="KW-0472">Membrane</keyword>
<comment type="caution">
    <text evidence="2">The sequence shown here is derived from an EMBL/GenBank/DDBJ whole genome shotgun (WGS) entry which is preliminary data.</text>
</comment>
<feature type="transmembrane region" description="Helical" evidence="1">
    <location>
        <begin position="61"/>
        <end position="80"/>
    </location>
</feature>
<dbReference type="Proteomes" id="UP001596099">
    <property type="component" value="Unassembled WGS sequence"/>
</dbReference>
<dbReference type="EMBL" id="JBHSQH010000001">
    <property type="protein sequence ID" value="MFC5970565.1"/>
    <property type="molecule type" value="Genomic_DNA"/>
</dbReference>
<evidence type="ECO:0000256" key="1">
    <source>
        <dbReference type="SAM" id="Phobius"/>
    </source>
</evidence>
<feature type="transmembrane region" description="Helical" evidence="1">
    <location>
        <begin position="147"/>
        <end position="167"/>
    </location>
</feature>
<dbReference type="RefSeq" id="WP_247420011.1">
    <property type="nucleotide sequence ID" value="NZ_JALLGW010000002.1"/>
</dbReference>
<organism evidence="2 3">
    <name type="scientific">Halomarina salina</name>
    <dbReference type="NCBI Taxonomy" id="1872699"/>
    <lineage>
        <taxon>Archaea</taxon>
        <taxon>Methanobacteriati</taxon>
        <taxon>Methanobacteriota</taxon>
        <taxon>Stenosarchaea group</taxon>
        <taxon>Halobacteria</taxon>
        <taxon>Halobacteriales</taxon>
        <taxon>Natronomonadaceae</taxon>
        <taxon>Halomarina</taxon>
    </lineage>
</organism>
<proteinExistence type="predicted"/>
<feature type="transmembrane region" description="Helical" evidence="1">
    <location>
        <begin position="30"/>
        <end position="49"/>
    </location>
</feature>
<protein>
    <recommendedName>
        <fullName evidence="4">DUF308 domain-containing protein</fullName>
    </recommendedName>
</protein>
<feature type="transmembrane region" description="Helical" evidence="1">
    <location>
        <begin position="86"/>
        <end position="106"/>
    </location>
</feature>
<evidence type="ECO:0000313" key="3">
    <source>
        <dbReference type="Proteomes" id="UP001596099"/>
    </source>
</evidence>
<dbReference type="AlphaFoldDB" id="A0ABD5RJB3"/>
<keyword evidence="1" id="KW-0812">Transmembrane</keyword>
<keyword evidence="1" id="KW-1133">Transmembrane helix</keyword>
<reference evidence="2 3" key="1">
    <citation type="journal article" date="2019" name="Int. J. Syst. Evol. Microbiol.">
        <title>The Global Catalogue of Microorganisms (GCM) 10K type strain sequencing project: providing services to taxonomists for standard genome sequencing and annotation.</title>
        <authorList>
            <consortium name="The Broad Institute Genomics Platform"/>
            <consortium name="The Broad Institute Genome Sequencing Center for Infectious Disease"/>
            <person name="Wu L."/>
            <person name="Ma J."/>
        </authorList>
    </citation>
    <scope>NUCLEOTIDE SEQUENCE [LARGE SCALE GENOMIC DNA]</scope>
    <source>
        <strain evidence="2 3">CGMCC 1.12543</strain>
    </source>
</reference>
<evidence type="ECO:0008006" key="4">
    <source>
        <dbReference type="Google" id="ProtNLM"/>
    </source>
</evidence>
<feature type="transmembrane region" description="Helical" evidence="1">
    <location>
        <begin position="7"/>
        <end position="24"/>
    </location>
</feature>
<keyword evidence="3" id="KW-1185">Reference proteome</keyword>
<name>A0ABD5RJB3_9EURY</name>